<dbReference type="RefSeq" id="WP_126797918.1">
    <property type="nucleotide sequence ID" value="NZ_PIPO01000001.1"/>
</dbReference>
<evidence type="ECO:0000313" key="2">
    <source>
        <dbReference type="Proteomes" id="UP000287823"/>
    </source>
</evidence>
<name>A0A432WM37_9GAMM</name>
<dbReference type="Proteomes" id="UP000287823">
    <property type="component" value="Unassembled WGS sequence"/>
</dbReference>
<evidence type="ECO:0000313" key="1">
    <source>
        <dbReference type="EMBL" id="RUO34880.1"/>
    </source>
</evidence>
<reference evidence="1 2" key="1">
    <citation type="journal article" date="2011" name="Front. Microbiol.">
        <title>Genomic signatures of strain selection and enhancement in Bacillus atrophaeus var. globigii, a historical biowarfare simulant.</title>
        <authorList>
            <person name="Gibbons H.S."/>
            <person name="Broomall S.M."/>
            <person name="McNew L.A."/>
            <person name="Daligault H."/>
            <person name="Chapman C."/>
            <person name="Bruce D."/>
            <person name="Karavis M."/>
            <person name="Krepps M."/>
            <person name="McGregor P.A."/>
            <person name="Hong C."/>
            <person name="Park K.H."/>
            <person name="Akmal A."/>
            <person name="Feldman A."/>
            <person name="Lin J.S."/>
            <person name="Chang W.E."/>
            <person name="Higgs B.W."/>
            <person name="Demirev P."/>
            <person name="Lindquist J."/>
            <person name="Liem A."/>
            <person name="Fochler E."/>
            <person name="Read T.D."/>
            <person name="Tapia R."/>
            <person name="Johnson S."/>
            <person name="Bishop-Lilly K.A."/>
            <person name="Detter C."/>
            <person name="Han C."/>
            <person name="Sozhamannan S."/>
            <person name="Rosenzweig C.N."/>
            <person name="Skowronski E.W."/>
        </authorList>
    </citation>
    <scope>NUCLEOTIDE SEQUENCE [LARGE SCALE GENOMIC DNA]</scope>
    <source>
        <strain evidence="1 2">Y4G10-17</strain>
    </source>
</reference>
<evidence type="ECO:0008006" key="3">
    <source>
        <dbReference type="Google" id="ProtNLM"/>
    </source>
</evidence>
<keyword evidence="2" id="KW-1185">Reference proteome</keyword>
<comment type="caution">
    <text evidence="1">The sequence shown here is derived from an EMBL/GenBank/DDBJ whole genome shotgun (WGS) entry which is preliminary data.</text>
</comment>
<gene>
    <name evidence="1" type="ORF">CWE14_02460</name>
</gene>
<proteinExistence type="predicted"/>
<sequence>MKLTFSPWYHWSSRNEYPGIAFPGIYVVALSEDNLCGKAFSFKDGVIYVGMTNSVAGLRGRLTQFDNTIAQKRCQHGGADRVLYKHQNYPALVKNLYVSLCHETCEPAAETALDLRAMGKVCNAEYEMMARCVEELGQLPEFNRKKESLKFSLAHGRR</sequence>
<accession>A0A432WM37</accession>
<dbReference type="EMBL" id="PIPO01000001">
    <property type="protein sequence ID" value="RUO34880.1"/>
    <property type="molecule type" value="Genomic_DNA"/>
</dbReference>
<organism evidence="1 2">
    <name type="scientific">Aliidiomarina soli</name>
    <dbReference type="NCBI Taxonomy" id="1928574"/>
    <lineage>
        <taxon>Bacteria</taxon>
        <taxon>Pseudomonadati</taxon>
        <taxon>Pseudomonadota</taxon>
        <taxon>Gammaproteobacteria</taxon>
        <taxon>Alteromonadales</taxon>
        <taxon>Idiomarinaceae</taxon>
        <taxon>Aliidiomarina</taxon>
    </lineage>
</organism>
<dbReference type="AlphaFoldDB" id="A0A432WM37"/>
<protein>
    <recommendedName>
        <fullName evidence="3">GIY-YIG domain-containing protein</fullName>
    </recommendedName>
</protein>